<dbReference type="NCBIfam" id="TIGR02220">
    <property type="entry name" value="phg_TIGR02220"/>
    <property type="match status" value="1"/>
</dbReference>
<dbReference type="Pfam" id="PF09524">
    <property type="entry name" value="Phg_2220_C"/>
    <property type="match status" value="1"/>
</dbReference>
<accession>A0A6N2ZMH0</accession>
<reference evidence="3" key="1">
    <citation type="submission" date="2019-11" db="EMBL/GenBank/DDBJ databases">
        <authorList>
            <person name="Feng L."/>
        </authorList>
    </citation>
    <scope>NUCLEOTIDE SEQUENCE</scope>
    <source>
        <strain evidence="3">CTertiumLFYP3</strain>
    </source>
</reference>
<feature type="region of interest" description="Disordered" evidence="1">
    <location>
        <begin position="149"/>
        <end position="168"/>
    </location>
</feature>
<dbReference type="RefSeq" id="WP_421755404.1">
    <property type="nucleotide sequence ID" value="NZ_CACRTO010000006.1"/>
</dbReference>
<evidence type="ECO:0000313" key="3">
    <source>
        <dbReference type="EMBL" id="VYT79176.1"/>
    </source>
</evidence>
<feature type="region of interest" description="Disordered" evidence="1">
    <location>
        <begin position="355"/>
        <end position="374"/>
    </location>
</feature>
<proteinExistence type="predicted"/>
<evidence type="ECO:0000256" key="1">
    <source>
        <dbReference type="SAM" id="MobiDB-lite"/>
    </source>
</evidence>
<protein>
    <recommendedName>
        <fullName evidence="2">Phage conserved hypothetical protein C-terminal domain-containing protein</fullName>
    </recommendedName>
</protein>
<evidence type="ECO:0000259" key="2">
    <source>
        <dbReference type="Pfam" id="PF09524"/>
    </source>
</evidence>
<name>A0A6N2ZMH0_9CLOT</name>
<dbReference type="EMBL" id="CACRTO010000006">
    <property type="protein sequence ID" value="VYT79176.1"/>
    <property type="molecule type" value="Genomic_DNA"/>
</dbReference>
<dbReference type="InterPro" id="IPR011741">
    <property type="entry name" value="Phg_2220_C"/>
</dbReference>
<feature type="domain" description="Phage conserved hypothetical protein C-terminal" evidence="2">
    <location>
        <begin position="419"/>
        <end position="490"/>
    </location>
</feature>
<organism evidence="3">
    <name type="scientific">Clostridium tertium</name>
    <dbReference type="NCBI Taxonomy" id="1559"/>
    <lineage>
        <taxon>Bacteria</taxon>
        <taxon>Bacillati</taxon>
        <taxon>Bacillota</taxon>
        <taxon>Clostridia</taxon>
        <taxon>Eubacteriales</taxon>
        <taxon>Clostridiaceae</taxon>
        <taxon>Clostridium</taxon>
    </lineage>
</organism>
<sequence>MQFSFLGFSVKKVMELQLDVKDLAILRYFQDFMKSGKMNYEEVGGVKYYWVSYKNISDEMPFLGLGKRTIMMRMLRLRDLGLLAHYTKKEGGTFSYYTLGDKFNDLLYTSENRSLSKIEDENKNSRKKLNGQFIDKINLNSRGEIRGQGTSYMSSIDGQTDSGRNSNVRGERIEQVTSNIDSMSGQAVGNINLNNKENSILNNSNSKDNIISGNPNSKKTIREETLDYGQNSDEQSEKSIQVNFEYLIKNREDNTDRNESKTREEMNYGEATFNKEAKGEMLIVENDNSIIGGSSGKEDSDSSIGQSALSEKNISKIGQAILDKSIKQTPGQAISDKSIEKTQTLAQDKLTEINKNSINNKEEDRSISEYPNQNNKDLLSKEMNRGCSSNDTTKTNLLNNLTTLNTNDLKSIKDKLEFILNYLNIRANVNYRITNRKTVGLITARLREGFTAEDFKIVIDKKVSEWSGTNFEQYLNPFTLFGEKFELYLNQKVISKNNNGNGGVGNSKEEKFYKSDTRKLRFHNFTGREVDYESIEKQLLGWE</sequence>
<dbReference type="AlphaFoldDB" id="A0A6N2ZMH0"/>
<gene>
    <name evidence="3" type="ORF">CTLFYP3_00690</name>
</gene>